<dbReference type="SMART" id="SM00248">
    <property type="entry name" value="ANK"/>
    <property type="match status" value="7"/>
</dbReference>
<gene>
    <name evidence="5" type="ORF">DPX39_030050400</name>
</gene>
<evidence type="ECO:0000256" key="2">
    <source>
        <dbReference type="ARBA" id="ARBA00023043"/>
    </source>
</evidence>
<protein>
    <submittedName>
        <fullName evidence="5">Ankyrin repeats (Many copies)/Ankyrin repeats (3 copies)</fullName>
    </submittedName>
</protein>
<dbReference type="PROSITE" id="PS50297">
    <property type="entry name" value="ANK_REP_REGION"/>
    <property type="match status" value="1"/>
</dbReference>
<feature type="repeat" description="ANK" evidence="3">
    <location>
        <begin position="205"/>
        <end position="237"/>
    </location>
</feature>
<dbReference type="PROSITE" id="PS50088">
    <property type="entry name" value="ANK_REPEAT"/>
    <property type="match status" value="2"/>
</dbReference>
<evidence type="ECO:0000256" key="4">
    <source>
        <dbReference type="SAM" id="MobiDB-lite"/>
    </source>
</evidence>
<keyword evidence="2 3" id="KW-0040">ANK repeat</keyword>
<evidence type="ECO:0000313" key="5">
    <source>
        <dbReference type="EMBL" id="RHW73915.1"/>
    </source>
</evidence>
<proteinExistence type="predicted"/>
<feature type="repeat" description="ANK" evidence="3">
    <location>
        <begin position="133"/>
        <end position="167"/>
    </location>
</feature>
<sequence length="347" mass="39102">MSDFPKLMRLRVDDENMEKIHSVARKGQTDEVKRFVEQGIDPSIQNKFGCTALHLACKFGQVETAKYLSTLCDSHISWHGQKPLHLAVLSKKEDLVEALVAGARDRGRNVEAMLNEHDEFQVTEIGEHDIHSDGQTALHWCVALGSEYLPMLKLLLKLGASPTAKSKESMTSLMYAIITKNEEAMECMLDGVKSGQLRLDYQDKDGRTHLHHAILSNREDYAMRFIELGHGLDQEDDNHEPPLFHALRAAMPKLLAYLLENVDTFSVQQAPFHNGSTVMPECIQWLPFATNEQEQNECIALFQKRLSEVCAPQEAVVKKKKANIKKMHLAPSAPVRKRSVGRPKASK</sequence>
<accession>A0A3L6LC91</accession>
<dbReference type="Pfam" id="PF12796">
    <property type="entry name" value="Ank_2"/>
    <property type="match status" value="2"/>
</dbReference>
<dbReference type="InterPro" id="IPR002110">
    <property type="entry name" value="Ankyrin_rpt"/>
</dbReference>
<dbReference type="PANTHER" id="PTHR24198">
    <property type="entry name" value="ANKYRIN REPEAT AND PROTEIN KINASE DOMAIN-CONTAINING PROTEIN"/>
    <property type="match status" value="1"/>
</dbReference>
<organism evidence="5 6">
    <name type="scientific">Trypanosoma brucei equiperdum</name>
    <dbReference type="NCBI Taxonomy" id="630700"/>
    <lineage>
        <taxon>Eukaryota</taxon>
        <taxon>Discoba</taxon>
        <taxon>Euglenozoa</taxon>
        <taxon>Kinetoplastea</taxon>
        <taxon>Metakinetoplastina</taxon>
        <taxon>Trypanosomatida</taxon>
        <taxon>Trypanosomatidae</taxon>
        <taxon>Trypanosoma</taxon>
    </lineage>
</organism>
<evidence type="ECO:0000256" key="1">
    <source>
        <dbReference type="ARBA" id="ARBA00022737"/>
    </source>
</evidence>
<dbReference type="SUPFAM" id="SSF48403">
    <property type="entry name" value="Ankyrin repeat"/>
    <property type="match status" value="1"/>
</dbReference>
<dbReference type="Gene3D" id="1.25.40.20">
    <property type="entry name" value="Ankyrin repeat-containing domain"/>
    <property type="match status" value="1"/>
</dbReference>
<dbReference type="Pfam" id="PF00023">
    <property type="entry name" value="Ank"/>
    <property type="match status" value="1"/>
</dbReference>
<dbReference type="Proteomes" id="UP000266743">
    <property type="component" value="Chromosome 3"/>
</dbReference>
<dbReference type="EMBL" id="QSBY01000003">
    <property type="protein sequence ID" value="RHW73915.1"/>
    <property type="molecule type" value="Genomic_DNA"/>
</dbReference>
<dbReference type="PRINTS" id="PR01415">
    <property type="entry name" value="ANKYRIN"/>
</dbReference>
<name>A0A3L6LC91_9TRYP</name>
<evidence type="ECO:0000313" key="6">
    <source>
        <dbReference type="Proteomes" id="UP000266743"/>
    </source>
</evidence>
<keyword evidence="1" id="KW-0677">Repeat</keyword>
<feature type="compositionally biased region" description="Basic residues" evidence="4">
    <location>
        <begin position="335"/>
        <end position="347"/>
    </location>
</feature>
<dbReference type="InterPro" id="IPR036770">
    <property type="entry name" value="Ankyrin_rpt-contain_sf"/>
</dbReference>
<evidence type="ECO:0000256" key="3">
    <source>
        <dbReference type="PROSITE-ProRule" id="PRU00023"/>
    </source>
</evidence>
<feature type="region of interest" description="Disordered" evidence="4">
    <location>
        <begin position="327"/>
        <end position="347"/>
    </location>
</feature>
<comment type="caution">
    <text evidence="5">The sequence shown here is derived from an EMBL/GenBank/DDBJ whole genome shotgun (WGS) entry which is preliminary data.</text>
</comment>
<dbReference type="AlphaFoldDB" id="A0A3L6LC91"/>
<dbReference type="PANTHER" id="PTHR24198:SF165">
    <property type="entry name" value="ANKYRIN REPEAT-CONTAINING PROTEIN-RELATED"/>
    <property type="match status" value="1"/>
</dbReference>
<reference evidence="5 6" key="1">
    <citation type="submission" date="2018-09" db="EMBL/GenBank/DDBJ databases">
        <title>whole genome sequence of T. equiperdum IVM-t1 strain.</title>
        <authorList>
            <person name="Suganuma K."/>
        </authorList>
    </citation>
    <scope>NUCLEOTIDE SEQUENCE [LARGE SCALE GENOMIC DNA]</scope>
    <source>
        <strain evidence="5 6">IVM-t1</strain>
    </source>
</reference>